<dbReference type="InterPro" id="IPR025484">
    <property type="entry name" value="DUF4376"/>
</dbReference>
<comment type="caution">
    <text evidence="2">The sequence shown here is derived from an EMBL/GenBank/DDBJ whole genome shotgun (WGS) entry which is preliminary data.</text>
</comment>
<dbReference type="RefSeq" id="WP_279982847.1">
    <property type="nucleotide sequence ID" value="NZ_JAOCIZ010000059.1"/>
</dbReference>
<evidence type="ECO:0000313" key="2">
    <source>
        <dbReference type="EMBL" id="MDH1506298.1"/>
    </source>
</evidence>
<dbReference type="EMBL" id="JAOCIZ010000059">
    <property type="protein sequence ID" value="MDH1506298.1"/>
    <property type="molecule type" value="Genomic_DNA"/>
</dbReference>
<dbReference type="AlphaFoldDB" id="A0AA42R956"/>
<accession>A0AA42R956</accession>
<organism evidence="2 3">
    <name type="scientific">Aeromonas caviae</name>
    <name type="common">Aeromonas punctata</name>
    <dbReference type="NCBI Taxonomy" id="648"/>
    <lineage>
        <taxon>Bacteria</taxon>
        <taxon>Pseudomonadati</taxon>
        <taxon>Pseudomonadota</taxon>
        <taxon>Gammaproteobacteria</taxon>
        <taxon>Aeromonadales</taxon>
        <taxon>Aeromonadaceae</taxon>
        <taxon>Aeromonas</taxon>
    </lineage>
</organism>
<feature type="domain" description="DUF4376" evidence="1">
    <location>
        <begin position="65"/>
        <end position="169"/>
    </location>
</feature>
<sequence>MYYSKSTGHFYNATIHGNNIPADAVEITDDDYATLLAAQSAGQQIMANDNGYPIAIDPPQPVRSKAVLLAEVATKRWAVETGGIIVAGHPIATDRESQAQLTSAYTLLKGGLIADTPWKAADGSFTLVTLAEIEPVAQAVAAHVRACFAAEQAHAEAIDALHTQDELDAYDINTGWPSGR</sequence>
<dbReference type="Proteomes" id="UP001161704">
    <property type="component" value="Unassembled WGS sequence"/>
</dbReference>
<name>A0AA42R956_AERCA</name>
<evidence type="ECO:0000313" key="3">
    <source>
        <dbReference type="Proteomes" id="UP001161704"/>
    </source>
</evidence>
<dbReference type="Pfam" id="PF14301">
    <property type="entry name" value="DUF4376"/>
    <property type="match status" value="1"/>
</dbReference>
<proteinExistence type="predicted"/>
<evidence type="ECO:0000259" key="1">
    <source>
        <dbReference type="Pfam" id="PF14301"/>
    </source>
</evidence>
<protein>
    <submittedName>
        <fullName evidence="2">DUF4376 domain-containing protein</fullName>
    </submittedName>
</protein>
<reference evidence="2" key="1">
    <citation type="submission" date="2022-09" db="EMBL/GenBank/DDBJ databases">
        <title>Intensive care unit water sources are persistently colonized with multi-drug resistant bacteria and are the site of extensive horizontal gene transfer of antibiotic resistance genes.</title>
        <authorList>
            <person name="Diorio-Toth L."/>
        </authorList>
    </citation>
    <scope>NUCLEOTIDE SEQUENCE</scope>
    <source>
        <strain evidence="2">GD03710</strain>
    </source>
</reference>
<gene>
    <name evidence="2" type="ORF">N5I20_14635</name>
</gene>